<feature type="non-terminal residue" evidence="2">
    <location>
        <position position="1"/>
    </location>
</feature>
<keyword evidence="1" id="KW-0472">Membrane</keyword>
<comment type="caution">
    <text evidence="2">The sequence shown here is derived from an EMBL/GenBank/DDBJ whole genome shotgun (WGS) entry which is preliminary data.</text>
</comment>
<gene>
    <name evidence="2" type="ORF">HaLaN_20371</name>
</gene>
<proteinExistence type="predicted"/>
<protein>
    <submittedName>
        <fullName evidence="2">Uncharacterized protein</fullName>
    </submittedName>
</protein>
<dbReference type="AlphaFoldDB" id="A0A699ZT00"/>
<organism evidence="2 3">
    <name type="scientific">Haematococcus lacustris</name>
    <name type="common">Green alga</name>
    <name type="synonym">Haematococcus pluvialis</name>
    <dbReference type="NCBI Taxonomy" id="44745"/>
    <lineage>
        <taxon>Eukaryota</taxon>
        <taxon>Viridiplantae</taxon>
        <taxon>Chlorophyta</taxon>
        <taxon>core chlorophytes</taxon>
        <taxon>Chlorophyceae</taxon>
        <taxon>CS clade</taxon>
        <taxon>Chlamydomonadales</taxon>
        <taxon>Haematococcaceae</taxon>
        <taxon>Haematococcus</taxon>
    </lineage>
</organism>
<dbReference type="Proteomes" id="UP000485058">
    <property type="component" value="Unassembled WGS sequence"/>
</dbReference>
<dbReference type="EMBL" id="BLLF01002137">
    <property type="protein sequence ID" value="GFH22849.1"/>
    <property type="molecule type" value="Genomic_DNA"/>
</dbReference>
<name>A0A699ZT00_HAELA</name>
<evidence type="ECO:0000313" key="2">
    <source>
        <dbReference type="EMBL" id="GFH22849.1"/>
    </source>
</evidence>
<accession>A0A699ZT00</accession>
<evidence type="ECO:0000256" key="1">
    <source>
        <dbReference type="SAM" id="Phobius"/>
    </source>
</evidence>
<keyword evidence="3" id="KW-1185">Reference proteome</keyword>
<sequence>MDPGVGGMTGAEAALAQALRLLVPLVMMLAMTTFLVAMLLRPYSLLRLLGKADPGVHQAPNNSHLDAILDACLEGGMKRAMM</sequence>
<feature type="transmembrane region" description="Helical" evidence="1">
    <location>
        <begin position="21"/>
        <end position="40"/>
    </location>
</feature>
<evidence type="ECO:0000313" key="3">
    <source>
        <dbReference type="Proteomes" id="UP000485058"/>
    </source>
</evidence>
<reference evidence="2 3" key="1">
    <citation type="submission" date="2020-02" db="EMBL/GenBank/DDBJ databases">
        <title>Draft genome sequence of Haematococcus lacustris strain NIES-144.</title>
        <authorList>
            <person name="Morimoto D."/>
            <person name="Nakagawa S."/>
            <person name="Yoshida T."/>
            <person name="Sawayama S."/>
        </authorList>
    </citation>
    <scope>NUCLEOTIDE SEQUENCE [LARGE SCALE GENOMIC DNA]</scope>
    <source>
        <strain evidence="2 3">NIES-144</strain>
    </source>
</reference>
<keyword evidence="1" id="KW-1133">Transmembrane helix</keyword>
<keyword evidence="1" id="KW-0812">Transmembrane</keyword>